<dbReference type="PANTHER" id="PTHR10039:SF14">
    <property type="entry name" value="NACHT DOMAIN-CONTAINING PROTEIN"/>
    <property type="match status" value="1"/>
</dbReference>
<feature type="region of interest" description="Disordered" evidence="2">
    <location>
        <begin position="1"/>
        <end position="52"/>
    </location>
</feature>
<evidence type="ECO:0000256" key="2">
    <source>
        <dbReference type="SAM" id="MobiDB-lite"/>
    </source>
</evidence>
<dbReference type="SUPFAM" id="SSF52540">
    <property type="entry name" value="P-loop containing nucleoside triphosphate hydrolases"/>
    <property type="match status" value="1"/>
</dbReference>
<dbReference type="Pfam" id="PF24883">
    <property type="entry name" value="NPHP3_N"/>
    <property type="match status" value="1"/>
</dbReference>
<dbReference type="EMBL" id="JANBPK010001110">
    <property type="protein sequence ID" value="KAJ2925833.1"/>
    <property type="molecule type" value="Genomic_DNA"/>
</dbReference>
<dbReference type="OrthoDB" id="3027122at2759"/>
<evidence type="ECO:0000259" key="3">
    <source>
        <dbReference type="Pfam" id="PF24883"/>
    </source>
</evidence>
<protein>
    <recommendedName>
        <fullName evidence="3">Nephrocystin 3-like N-terminal domain-containing protein</fullName>
    </recommendedName>
</protein>
<feature type="compositionally biased region" description="Polar residues" evidence="2">
    <location>
        <begin position="705"/>
        <end position="725"/>
    </location>
</feature>
<feature type="region of interest" description="Disordered" evidence="2">
    <location>
        <begin position="73"/>
        <end position="93"/>
    </location>
</feature>
<reference evidence="4" key="1">
    <citation type="submission" date="2022-06" db="EMBL/GenBank/DDBJ databases">
        <title>Genome Sequence of Candolleomyces eurysporus.</title>
        <authorList>
            <person name="Buettner E."/>
        </authorList>
    </citation>
    <scope>NUCLEOTIDE SEQUENCE</scope>
    <source>
        <strain evidence="4">VTCC 930004</strain>
    </source>
</reference>
<feature type="domain" description="Nephrocystin 3-like N-terminal" evidence="3">
    <location>
        <begin position="181"/>
        <end position="343"/>
    </location>
</feature>
<gene>
    <name evidence="4" type="ORF">H1R20_g11261</name>
</gene>
<feature type="compositionally biased region" description="Basic and acidic residues" evidence="2">
    <location>
        <begin position="76"/>
        <end position="90"/>
    </location>
</feature>
<keyword evidence="5" id="KW-1185">Reference proteome</keyword>
<dbReference type="PANTHER" id="PTHR10039">
    <property type="entry name" value="AMELOGENIN"/>
    <property type="match status" value="1"/>
</dbReference>
<dbReference type="InterPro" id="IPR056884">
    <property type="entry name" value="NPHP3-like_N"/>
</dbReference>
<dbReference type="Proteomes" id="UP001140091">
    <property type="component" value="Unassembled WGS sequence"/>
</dbReference>
<name>A0A9W8J7W3_9AGAR</name>
<evidence type="ECO:0000313" key="4">
    <source>
        <dbReference type="EMBL" id="KAJ2925833.1"/>
    </source>
</evidence>
<dbReference type="AlphaFoldDB" id="A0A9W8J7W3"/>
<dbReference type="Gene3D" id="3.40.50.300">
    <property type="entry name" value="P-loop containing nucleotide triphosphate hydrolases"/>
    <property type="match status" value="1"/>
</dbReference>
<accession>A0A9W8J7W3</accession>
<proteinExistence type="predicted"/>
<dbReference type="InterPro" id="IPR027417">
    <property type="entry name" value="P-loop_NTPase"/>
</dbReference>
<evidence type="ECO:0000256" key="1">
    <source>
        <dbReference type="ARBA" id="ARBA00022737"/>
    </source>
</evidence>
<feature type="region of interest" description="Disordered" evidence="2">
    <location>
        <begin position="703"/>
        <end position="725"/>
    </location>
</feature>
<evidence type="ECO:0000313" key="5">
    <source>
        <dbReference type="Proteomes" id="UP001140091"/>
    </source>
</evidence>
<comment type="caution">
    <text evidence="4">The sequence shown here is derived from an EMBL/GenBank/DDBJ whole genome shotgun (WGS) entry which is preliminary data.</text>
</comment>
<feature type="compositionally biased region" description="Polar residues" evidence="2">
    <location>
        <begin position="37"/>
        <end position="51"/>
    </location>
</feature>
<organism evidence="4 5">
    <name type="scientific">Candolleomyces eurysporus</name>
    <dbReference type="NCBI Taxonomy" id="2828524"/>
    <lineage>
        <taxon>Eukaryota</taxon>
        <taxon>Fungi</taxon>
        <taxon>Dikarya</taxon>
        <taxon>Basidiomycota</taxon>
        <taxon>Agaricomycotina</taxon>
        <taxon>Agaricomycetes</taxon>
        <taxon>Agaricomycetidae</taxon>
        <taxon>Agaricales</taxon>
        <taxon>Agaricineae</taxon>
        <taxon>Psathyrellaceae</taxon>
        <taxon>Candolleomyces</taxon>
    </lineage>
</organism>
<sequence length="725" mass="81904">MTPKPKVTSSKTPLRWPWSKKRNIDGAVGQQPKDQPEVQTQQVDLGRETNSVRIQPVPIEPVPVAIATNYANPLNSEERRLEDPTSREARASMSALEMTQATTASSAEASSSFFPNARNFVVKRLHVDASHHGSNSNDPSGWERLLQNTAPNALHDSEYRFDPPKCDEDTRMEVTGELMGWIRDRESPQRLLCMTGAAGSGKSALQQTVAEECSGLDILASTFFFSSTDPTRNTMSPVIPTIAYQLGSNHPTLREAISEAVTKDPLIFKKSLKTQMHRLIVRPFEDLSRAISKAELAALPYAILIDGLDECTDEQRQAELLATIDECLLQNDALPFRIFVASRPEWAIRSDLEDTGYLHQKAYHIQLSDQYDASSDIRRTLWRRLRELGRRSGDPRAQSPSWPSEEDIETLVVNASGQFIYAAMVIKFVSERRSSPVDRLRVVLIWTPEDRAQPFAALDLLYTNIVSAGKEAYEAAHPERDFLLLLRVYQILGDGSWADGLMFAVTEVNELLDLEENADRWLLSDLRSLVTMVHFLEDDPPLEYLRFYHKSFVDFLNSAGRSKSLFVPGLRIVEFVTVSCIRVLDRNDICASGAFSAFICHFFLRPLGKTGSGPPLLEAVSHRLPQATKRWEKVEKYFSEESQRHQLADPHDFLFFKPVFDGLLVFLSRALLEHENRDQEIYQRIKSSYDKWEQISKSTEEKLQETSSSLVPSLDQPTSLGLDTA</sequence>
<feature type="non-terminal residue" evidence="4">
    <location>
        <position position="725"/>
    </location>
</feature>
<keyword evidence="1" id="KW-0677">Repeat</keyword>